<evidence type="ECO:0000313" key="3">
    <source>
        <dbReference type="Proteomes" id="UP000744438"/>
    </source>
</evidence>
<dbReference type="AlphaFoldDB" id="A0A937LCH8"/>
<dbReference type="EMBL" id="JADHQC010000008">
    <property type="protein sequence ID" value="MBL6811684.1"/>
    <property type="molecule type" value="Genomic_DNA"/>
</dbReference>
<dbReference type="InterPro" id="IPR008265">
    <property type="entry name" value="Lipase_GDSL_AS"/>
</dbReference>
<comment type="caution">
    <text evidence="2">The sequence shown here is derived from an EMBL/GenBank/DDBJ whole genome shotgun (WGS) entry which is preliminary data.</text>
</comment>
<dbReference type="Pfam" id="PF13472">
    <property type="entry name" value="Lipase_GDSL_2"/>
    <property type="match status" value="1"/>
</dbReference>
<evidence type="ECO:0000259" key="1">
    <source>
        <dbReference type="Pfam" id="PF13472"/>
    </source>
</evidence>
<dbReference type="PANTHER" id="PTHR30383:SF24">
    <property type="entry name" value="THIOESTERASE 1_PROTEASE 1_LYSOPHOSPHOLIPASE L1"/>
    <property type="match status" value="1"/>
</dbReference>
<dbReference type="PROSITE" id="PS01098">
    <property type="entry name" value="LIPASE_GDSL_SER"/>
    <property type="match status" value="1"/>
</dbReference>
<evidence type="ECO:0000313" key="2">
    <source>
        <dbReference type="EMBL" id="MBL6811684.1"/>
    </source>
</evidence>
<gene>
    <name evidence="2" type="ORF">ISQ63_02235</name>
</gene>
<dbReference type="SUPFAM" id="SSF52266">
    <property type="entry name" value="SGNH hydrolase"/>
    <property type="match status" value="1"/>
</dbReference>
<protein>
    <submittedName>
        <fullName evidence="2">Arylesterase</fullName>
    </submittedName>
</protein>
<dbReference type="InterPro" id="IPR036514">
    <property type="entry name" value="SGNH_hydro_sf"/>
</dbReference>
<dbReference type="PANTHER" id="PTHR30383">
    <property type="entry name" value="THIOESTERASE 1/PROTEASE 1/LYSOPHOSPHOLIPASE L1"/>
    <property type="match status" value="1"/>
</dbReference>
<dbReference type="Proteomes" id="UP000744438">
    <property type="component" value="Unassembled WGS sequence"/>
</dbReference>
<feature type="domain" description="SGNH hydrolase-type esterase" evidence="1">
    <location>
        <begin position="22"/>
        <end position="180"/>
    </location>
</feature>
<name>A0A937LCH8_9GAMM</name>
<accession>A0A937LCH8</accession>
<proteinExistence type="predicted"/>
<dbReference type="GO" id="GO:0006629">
    <property type="term" value="P:lipid metabolic process"/>
    <property type="evidence" value="ECO:0007669"/>
    <property type="project" value="InterPro"/>
</dbReference>
<dbReference type="InterPro" id="IPR013830">
    <property type="entry name" value="SGNH_hydro"/>
</dbReference>
<dbReference type="InterPro" id="IPR051532">
    <property type="entry name" value="Ester_Hydrolysis_Enzymes"/>
</dbReference>
<reference evidence="2" key="1">
    <citation type="submission" date="2020-10" db="EMBL/GenBank/DDBJ databases">
        <title>Microbiome of the Black Sea water column analyzed by genome centric metagenomics.</title>
        <authorList>
            <person name="Cabello-Yeves P.J."/>
            <person name="Callieri C."/>
            <person name="Picazo A."/>
            <person name="Mehrshad M."/>
            <person name="Haro-Moreno J.M."/>
            <person name="Roda-Garcia J."/>
            <person name="Dzembekova N."/>
            <person name="Slabakova V."/>
            <person name="Slabakova N."/>
            <person name="Moncheva S."/>
            <person name="Rodriguez-Valera F."/>
        </authorList>
    </citation>
    <scope>NUCLEOTIDE SEQUENCE</scope>
    <source>
        <strain evidence="2">BS307-5m-G49</strain>
    </source>
</reference>
<dbReference type="GO" id="GO:0004622">
    <property type="term" value="F:phosphatidylcholine lysophospholipase activity"/>
    <property type="evidence" value="ECO:0007669"/>
    <property type="project" value="TreeGrafter"/>
</dbReference>
<sequence length="198" mass="22244">MVLLAFLIFSYSITAETKKLLILGDSISAGYGIKESQNWVHLFNNSTDAKKMNLYMINSSVSGDTTIGGLSRISKDLKQYNPDYVLIELGGNDALRGYPLKKIKNNLIKIIDASLKAKAVPLIMQIKIPPNYGQRYVEVFENIYVEISNEKNIPLLTFLLENVALDQSLMQLDGIHPNEKAQPIIVEQIKMELSKIIK</sequence>
<dbReference type="Gene3D" id="3.40.50.1110">
    <property type="entry name" value="SGNH hydrolase"/>
    <property type="match status" value="1"/>
</dbReference>
<dbReference type="CDD" id="cd01822">
    <property type="entry name" value="Lysophospholipase_L1_like"/>
    <property type="match status" value="1"/>
</dbReference>
<organism evidence="2 3">
    <name type="scientific">SAR86 cluster bacterium</name>
    <dbReference type="NCBI Taxonomy" id="2030880"/>
    <lineage>
        <taxon>Bacteria</taxon>
        <taxon>Pseudomonadati</taxon>
        <taxon>Pseudomonadota</taxon>
        <taxon>Gammaproteobacteria</taxon>
        <taxon>SAR86 cluster</taxon>
    </lineage>
</organism>